<keyword evidence="2" id="KW-1185">Reference proteome</keyword>
<protein>
    <recommendedName>
        <fullName evidence="3">Group II intron maturase-specific domain-containing protein</fullName>
    </recommendedName>
</protein>
<evidence type="ECO:0000313" key="2">
    <source>
        <dbReference type="Proteomes" id="UP001205609"/>
    </source>
</evidence>
<dbReference type="Proteomes" id="UP001205609">
    <property type="component" value="Unassembled WGS sequence"/>
</dbReference>
<reference evidence="1 2" key="1">
    <citation type="journal article" date="2023" name="Int. J. Syst. Evol. Microbiol.">
        <title>Streptococcus sciuri sp. nov., Staphylococcus marylandisciuri sp. nov. and Staphylococcus americanisciuri sp. nov., isolated from faeces of eastern grey squirrel (Sciurus carolinensis).</title>
        <authorList>
            <person name="Volokhov D.V."/>
            <person name="Zagorodnyaya T.A."/>
            <person name="Furtak V.A."/>
            <person name="Nattanmai G."/>
            <person name="Randall L."/>
            <person name="Jose S."/>
            <person name="Gao Y."/>
            <person name="Eisenberg T."/>
            <person name="Delmonte P."/>
            <person name="Blom J."/>
            <person name="Mitchell K.K."/>
        </authorList>
    </citation>
    <scope>NUCLEOTIDE SEQUENCE [LARGE SCALE GENOMIC DNA]</scope>
    <source>
        <strain evidence="1 2">GRT3</strain>
    </source>
</reference>
<comment type="caution">
    <text evidence="1">The sequence shown here is derived from an EMBL/GenBank/DDBJ whole genome shotgun (WGS) entry which is preliminary data.</text>
</comment>
<accession>A0ABT2F1G9</accession>
<dbReference type="EMBL" id="JANUXY010000002">
    <property type="protein sequence ID" value="MCS4485700.1"/>
    <property type="molecule type" value="Genomic_DNA"/>
</dbReference>
<organism evidence="1 2">
    <name type="scientific">Staphylococcus americanisciuri</name>
    <dbReference type="NCBI Taxonomy" id="2973940"/>
    <lineage>
        <taxon>Bacteria</taxon>
        <taxon>Bacillati</taxon>
        <taxon>Bacillota</taxon>
        <taxon>Bacilli</taxon>
        <taxon>Bacillales</taxon>
        <taxon>Staphylococcaceae</taxon>
        <taxon>Staphylococcus</taxon>
    </lineage>
</organism>
<name>A0ABT2F1G9_9STAP</name>
<sequence length="78" mass="9180">MGVIKNNYLIFNKHFKLDSVKNLNCVLRRLTKRNSSDVFKEIITEINQVTGGWINCFDRGIIKKNKRYYVNTDLISKV</sequence>
<gene>
    <name evidence="1" type="ORF">NXS11_02195</name>
</gene>
<evidence type="ECO:0008006" key="3">
    <source>
        <dbReference type="Google" id="ProtNLM"/>
    </source>
</evidence>
<evidence type="ECO:0000313" key="1">
    <source>
        <dbReference type="EMBL" id="MCS4485700.1"/>
    </source>
</evidence>
<proteinExistence type="predicted"/>